<dbReference type="EMBL" id="CAQJ01000004">
    <property type="protein sequence ID" value="CCQ89303.1"/>
    <property type="molecule type" value="Genomic_DNA"/>
</dbReference>
<protein>
    <submittedName>
        <fullName evidence="1">Uncharacterized protein</fullName>
    </submittedName>
</protein>
<accession>M1YUN7</accession>
<dbReference type="AlphaFoldDB" id="M1YUN7"/>
<dbReference type="STRING" id="1266370.NITGR_1010018"/>
<reference evidence="1 2" key="1">
    <citation type="journal article" date="2013" name="Front. Microbiol.">
        <title>The genome of Nitrospina gracilis illuminates the metabolism and evolution of the major marine nitrite oxidizer.</title>
        <authorList>
            <person name="Luecker S."/>
            <person name="Nowka B."/>
            <person name="Rattei T."/>
            <person name="Spieck E."/>
            <person name="and Daims H."/>
        </authorList>
    </citation>
    <scope>NUCLEOTIDE SEQUENCE [LARGE SCALE GENOMIC DNA]</scope>
    <source>
        <strain evidence="1 2">3/211</strain>
    </source>
</reference>
<sequence>MKIEVADNVAEFLNERGRSDLTIEVEDLETPCCVGRLPEMRVRHQPPLDPTGYRHFEAGGITLHLSKLLHTGDTVRVYVSGIGPFKKIEVSGIHLIL</sequence>
<dbReference type="InterPro" id="IPR049744">
    <property type="entry name" value="CC/Se_fam"/>
</dbReference>
<organism evidence="1 2">
    <name type="scientific">Nitrospina gracilis (strain 3/211)</name>
    <dbReference type="NCBI Taxonomy" id="1266370"/>
    <lineage>
        <taxon>Bacteria</taxon>
        <taxon>Pseudomonadati</taxon>
        <taxon>Nitrospinota/Tectimicrobiota group</taxon>
        <taxon>Nitrospinota</taxon>
        <taxon>Nitrospinia</taxon>
        <taxon>Nitrospinales</taxon>
        <taxon>Nitrospinaceae</taxon>
        <taxon>Nitrospina</taxon>
    </lineage>
</organism>
<dbReference type="HOGENOM" id="CLU_2343827_0_0_0"/>
<dbReference type="NCBIfam" id="NF041239">
    <property type="entry name" value="Moor_selen_rel"/>
    <property type="match status" value="1"/>
</dbReference>
<evidence type="ECO:0000313" key="2">
    <source>
        <dbReference type="Proteomes" id="UP000011704"/>
    </source>
</evidence>
<dbReference type="InParanoid" id="M1YUN7"/>
<proteinExistence type="predicted"/>
<gene>
    <name evidence="1" type="ORF">NITGR_1010018</name>
</gene>
<keyword evidence="2" id="KW-1185">Reference proteome</keyword>
<comment type="caution">
    <text evidence="1">The sequence shown here is derived from an EMBL/GenBank/DDBJ whole genome shotgun (WGS) entry which is preliminary data.</text>
</comment>
<evidence type="ECO:0000313" key="1">
    <source>
        <dbReference type="EMBL" id="CCQ89303.1"/>
    </source>
</evidence>
<name>M1YUN7_NITG3</name>
<dbReference type="RefSeq" id="WP_005005587.1">
    <property type="nucleotide sequence ID" value="NZ_HG422173.1"/>
</dbReference>
<dbReference type="Proteomes" id="UP000011704">
    <property type="component" value="Unassembled WGS sequence"/>
</dbReference>